<dbReference type="Proteomes" id="UP000267208">
    <property type="component" value="Chromosome"/>
</dbReference>
<comment type="subcellular location">
    <subcellularLocation>
        <location evidence="1">Cell membrane</location>
        <topology evidence="1">Multi-pass membrane protein</topology>
    </subcellularLocation>
</comment>
<dbReference type="GO" id="GO:0005886">
    <property type="term" value="C:plasma membrane"/>
    <property type="evidence" value="ECO:0007669"/>
    <property type="project" value="UniProtKB-SubCell"/>
</dbReference>
<evidence type="ECO:0000256" key="8">
    <source>
        <dbReference type="SAM" id="Phobius"/>
    </source>
</evidence>
<evidence type="ECO:0000313" key="9">
    <source>
        <dbReference type="EMBL" id="AYE39308.1"/>
    </source>
</evidence>
<dbReference type="GO" id="GO:0006508">
    <property type="term" value="P:proteolysis"/>
    <property type="evidence" value="ECO:0007669"/>
    <property type="project" value="UniProtKB-KW"/>
</dbReference>
<keyword evidence="5" id="KW-0378">Hydrolase</keyword>
<feature type="transmembrane region" description="Helical" evidence="8">
    <location>
        <begin position="160"/>
        <end position="178"/>
    </location>
</feature>
<keyword evidence="3" id="KW-0645">Protease</keyword>
<evidence type="ECO:0000256" key="3">
    <source>
        <dbReference type="ARBA" id="ARBA00022670"/>
    </source>
</evidence>
<dbReference type="NCBIfam" id="TIGR04178">
    <property type="entry name" value="exo_archaeo"/>
    <property type="match status" value="1"/>
</dbReference>
<accession>A0A386PVR9</accession>
<feature type="transmembrane region" description="Helical" evidence="8">
    <location>
        <begin position="121"/>
        <end position="148"/>
    </location>
</feature>
<evidence type="ECO:0000256" key="5">
    <source>
        <dbReference type="ARBA" id="ARBA00022801"/>
    </source>
</evidence>
<gene>
    <name evidence="9" type="primary">xrtG</name>
    <name evidence="9" type="ORF">D1B17_12000</name>
</gene>
<organism evidence="9 10">
    <name type="scientific">Companilactobacillus zhachilii</name>
    <dbReference type="NCBI Taxonomy" id="2304606"/>
    <lineage>
        <taxon>Bacteria</taxon>
        <taxon>Bacillati</taxon>
        <taxon>Bacillota</taxon>
        <taxon>Bacilli</taxon>
        <taxon>Lactobacillales</taxon>
        <taxon>Lactobacillaceae</taxon>
        <taxon>Companilactobacillus</taxon>
    </lineage>
</organism>
<dbReference type="GO" id="GO:0008233">
    <property type="term" value="F:peptidase activity"/>
    <property type="evidence" value="ECO:0007669"/>
    <property type="project" value="UniProtKB-KW"/>
</dbReference>
<dbReference type="OrthoDB" id="1915311at2"/>
<dbReference type="KEGG" id="lzh:D1B17_12000"/>
<proteinExistence type="predicted"/>
<dbReference type="AlphaFoldDB" id="A0A386PVR9"/>
<evidence type="ECO:0000256" key="4">
    <source>
        <dbReference type="ARBA" id="ARBA00022692"/>
    </source>
</evidence>
<dbReference type="RefSeq" id="WP_120143832.1">
    <property type="nucleotide sequence ID" value="NZ_CP031933.2"/>
</dbReference>
<sequence>MNSILLFGIIIWIYMLSVLKRAKLTAFSFIVGSVGFFFILMAMSTPYWIWFFTHAVINGVAGLGKLGHMCQVYLKYGLVYISNQYSPVTMQIDYECSGIIETMAYISLLAFYPTYSRKEKVFYLLMGMLWIYLSNVLRLMMVIVMVHFGGAGLFYLSHSILGRIVFYLLVIILYYNVFTYSRLSRGLYKIFKERIRRA</sequence>
<dbReference type="InterPro" id="IPR017541">
    <property type="entry name" value="Exosort-XrtG"/>
</dbReference>
<keyword evidence="10" id="KW-1185">Reference proteome</keyword>
<dbReference type="NCBIfam" id="TIGR03110">
    <property type="entry name" value="exosort_Gpos"/>
    <property type="match status" value="1"/>
</dbReference>
<evidence type="ECO:0000256" key="6">
    <source>
        <dbReference type="ARBA" id="ARBA00022989"/>
    </source>
</evidence>
<dbReference type="InterPro" id="IPR026392">
    <property type="entry name" value="Exo/Archaeosortase_dom"/>
</dbReference>
<keyword evidence="6 8" id="KW-1133">Transmembrane helix</keyword>
<protein>
    <submittedName>
        <fullName evidence="9">Exosortase family protein XrtG</fullName>
    </submittedName>
</protein>
<evidence type="ECO:0000256" key="7">
    <source>
        <dbReference type="ARBA" id="ARBA00023136"/>
    </source>
</evidence>
<keyword evidence="7 8" id="KW-0472">Membrane</keyword>
<feature type="transmembrane region" description="Helical" evidence="8">
    <location>
        <begin position="24"/>
        <end position="41"/>
    </location>
</feature>
<dbReference type="EMBL" id="CP031933">
    <property type="protein sequence ID" value="AYE39308.1"/>
    <property type="molecule type" value="Genomic_DNA"/>
</dbReference>
<keyword evidence="4 8" id="KW-0812">Transmembrane</keyword>
<evidence type="ECO:0000256" key="2">
    <source>
        <dbReference type="ARBA" id="ARBA00022475"/>
    </source>
</evidence>
<evidence type="ECO:0000313" key="10">
    <source>
        <dbReference type="Proteomes" id="UP000267208"/>
    </source>
</evidence>
<name>A0A386PVR9_9LACO</name>
<reference evidence="10" key="1">
    <citation type="submission" date="2018-08" db="EMBL/GenBank/DDBJ databases">
        <title>Genome of Lactobacillus sp. HBUAS52074.</title>
        <authorList>
            <person name="Guo Z."/>
            <person name="Zhang Z.D."/>
        </authorList>
    </citation>
    <scope>NUCLEOTIDE SEQUENCE [LARGE SCALE GENOMIC DNA]</scope>
    <source>
        <strain evidence="10">HBUAS52074</strain>
    </source>
</reference>
<evidence type="ECO:0000256" key="1">
    <source>
        <dbReference type="ARBA" id="ARBA00004651"/>
    </source>
</evidence>
<keyword evidence="2" id="KW-1003">Cell membrane</keyword>